<dbReference type="STRING" id="1077348.A0A2G8STV3"/>
<evidence type="ECO:0000256" key="1">
    <source>
        <dbReference type="SAM" id="MobiDB-lite"/>
    </source>
</evidence>
<dbReference type="Gene3D" id="3.60.130.30">
    <property type="match status" value="1"/>
</dbReference>
<organism evidence="2 3">
    <name type="scientific">Ganoderma sinense ZZ0214-1</name>
    <dbReference type="NCBI Taxonomy" id="1077348"/>
    <lineage>
        <taxon>Eukaryota</taxon>
        <taxon>Fungi</taxon>
        <taxon>Dikarya</taxon>
        <taxon>Basidiomycota</taxon>
        <taxon>Agaricomycotina</taxon>
        <taxon>Agaricomycetes</taxon>
        <taxon>Polyporales</taxon>
        <taxon>Polyporaceae</taxon>
        <taxon>Ganoderma</taxon>
    </lineage>
</organism>
<protein>
    <submittedName>
        <fullName evidence="2">Uncharacterized protein</fullName>
    </submittedName>
</protein>
<dbReference type="Proteomes" id="UP000230002">
    <property type="component" value="Unassembled WGS sequence"/>
</dbReference>
<proteinExistence type="predicted"/>
<dbReference type="EMBL" id="AYKW01000001">
    <property type="protein sequence ID" value="PIL36998.1"/>
    <property type="molecule type" value="Genomic_DNA"/>
</dbReference>
<evidence type="ECO:0000313" key="3">
    <source>
        <dbReference type="Proteomes" id="UP000230002"/>
    </source>
</evidence>
<dbReference type="OrthoDB" id="2535938at2759"/>
<accession>A0A2G8STV3</accession>
<name>A0A2G8STV3_9APHY</name>
<dbReference type="AlphaFoldDB" id="A0A2G8STV3"/>
<keyword evidence="3" id="KW-1185">Reference proteome</keyword>
<reference evidence="2 3" key="1">
    <citation type="journal article" date="2015" name="Sci. Rep.">
        <title>Chromosome-level genome map provides insights into diverse defense mechanisms in the medicinal fungus Ganoderma sinense.</title>
        <authorList>
            <person name="Zhu Y."/>
            <person name="Xu J."/>
            <person name="Sun C."/>
            <person name="Zhou S."/>
            <person name="Xu H."/>
            <person name="Nelson D.R."/>
            <person name="Qian J."/>
            <person name="Song J."/>
            <person name="Luo H."/>
            <person name="Xiang L."/>
            <person name="Li Y."/>
            <person name="Xu Z."/>
            <person name="Ji A."/>
            <person name="Wang L."/>
            <person name="Lu S."/>
            <person name="Hayward A."/>
            <person name="Sun W."/>
            <person name="Li X."/>
            <person name="Schwartz D.C."/>
            <person name="Wang Y."/>
            <person name="Chen S."/>
        </authorList>
    </citation>
    <scope>NUCLEOTIDE SEQUENCE [LARGE SCALE GENOMIC DNA]</scope>
    <source>
        <strain evidence="2 3">ZZ0214-1</strain>
    </source>
</reference>
<gene>
    <name evidence="2" type="ORF">GSI_00690</name>
</gene>
<sequence length="463" mass="51943">MSSIFSHHILDDYGLPRTVHCADLEVTDRVFNALNNMDFKLIDRDWEVWRDVFPPRVDLAALPTPVPFYQFQQTLLSAPPSAPPTTPASSVRALTPESPASGVEEDFEEEFLGAPPADTAYVLEELANRTTITTTFNPRSKTNQRRPFPGPGPKRERWTLRQRGYASKAARPETVEELQEQLQNTFYSRGGIKSTKNSYVRVAPSIFEGKDVLIEGRDSSLLCLILGDMPADLRQSLELSIETCMGARSSQPLLRPIQSPDKLAEFVTVHFSHYMRMGQDGYDAPRHVHPWFLKRTGVARTNHAQMTPYESKEMLDNFVEYDALCNALDQLRAHLGDLYFEIACYADEIPGRKASPCHPFAGFVLNFNIATKGHRDSKDLKACLVLPIGIFTGGELCLVEPGLVLPLRSGDVMVFPSCDITHFNLTYTGTRASLVCHSDRDGLKWVGNKMGWRGNSYLDDERA</sequence>
<comment type="caution">
    <text evidence="2">The sequence shown here is derived from an EMBL/GenBank/DDBJ whole genome shotgun (WGS) entry which is preliminary data.</text>
</comment>
<evidence type="ECO:0000313" key="2">
    <source>
        <dbReference type="EMBL" id="PIL36998.1"/>
    </source>
</evidence>
<feature type="region of interest" description="Disordered" evidence="1">
    <location>
        <begin position="77"/>
        <end position="98"/>
    </location>
</feature>
<feature type="region of interest" description="Disordered" evidence="1">
    <location>
        <begin position="136"/>
        <end position="157"/>
    </location>
</feature>